<keyword evidence="3" id="KW-1185">Reference proteome</keyword>
<sequence>MEQDTFSLSARSKQRRAGRKQAGELAPKLEAAKSHQDGQLSKPPTKTLALRIADPKDDIVRKLASRITNTLVEGELARDLSMTCMSGMLTRTFHGRLNLPRKQRGRSICLKLNTRKESNP</sequence>
<accession>A0A0L0UUK3</accession>
<dbReference type="EMBL" id="AJIL01000240">
    <property type="protein sequence ID" value="KNE90722.1"/>
    <property type="molecule type" value="Genomic_DNA"/>
</dbReference>
<proteinExistence type="predicted"/>
<evidence type="ECO:0000313" key="2">
    <source>
        <dbReference type="EMBL" id="KNE90722.1"/>
    </source>
</evidence>
<dbReference type="Proteomes" id="UP000054564">
    <property type="component" value="Unassembled WGS sequence"/>
</dbReference>
<organism evidence="2 3">
    <name type="scientific">Puccinia striiformis f. sp. tritici PST-78</name>
    <dbReference type="NCBI Taxonomy" id="1165861"/>
    <lineage>
        <taxon>Eukaryota</taxon>
        <taxon>Fungi</taxon>
        <taxon>Dikarya</taxon>
        <taxon>Basidiomycota</taxon>
        <taxon>Pucciniomycotina</taxon>
        <taxon>Pucciniomycetes</taxon>
        <taxon>Pucciniales</taxon>
        <taxon>Pucciniaceae</taxon>
        <taxon>Puccinia</taxon>
    </lineage>
</organism>
<comment type="caution">
    <text evidence="2">The sequence shown here is derived from an EMBL/GenBank/DDBJ whole genome shotgun (WGS) entry which is preliminary data.</text>
</comment>
<feature type="region of interest" description="Disordered" evidence="1">
    <location>
        <begin position="1"/>
        <end position="47"/>
    </location>
</feature>
<protein>
    <submittedName>
        <fullName evidence="2">Uncharacterized protein</fullName>
    </submittedName>
</protein>
<gene>
    <name evidence="2" type="ORF">PSTG_15828</name>
</gene>
<name>A0A0L0UUK3_9BASI</name>
<evidence type="ECO:0000256" key="1">
    <source>
        <dbReference type="SAM" id="MobiDB-lite"/>
    </source>
</evidence>
<evidence type="ECO:0000313" key="3">
    <source>
        <dbReference type="Proteomes" id="UP000054564"/>
    </source>
</evidence>
<reference evidence="3" key="1">
    <citation type="submission" date="2014-03" db="EMBL/GenBank/DDBJ databases">
        <title>The Genome Sequence of Puccinia striiformis f. sp. tritici PST-78.</title>
        <authorList>
            <consortium name="The Broad Institute Genome Sequencing Platform"/>
            <person name="Cuomo C."/>
            <person name="Hulbert S."/>
            <person name="Chen X."/>
            <person name="Walker B."/>
            <person name="Young S.K."/>
            <person name="Zeng Q."/>
            <person name="Gargeya S."/>
            <person name="Fitzgerald M."/>
            <person name="Haas B."/>
            <person name="Abouelleil A."/>
            <person name="Alvarado L."/>
            <person name="Arachchi H.M."/>
            <person name="Berlin A.M."/>
            <person name="Chapman S.B."/>
            <person name="Goldberg J."/>
            <person name="Griggs A."/>
            <person name="Gujja S."/>
            <person name="Hansen M."/>
            <person name="Howarth C."/>
            <person name="Imamovic A."/>
            <person name="Larimer J."/>
            <person name="McCowan C."/>
            <person name="Montmayeur A."/>
            <person name="Murphy C."/>
            <person name="Neiman D."/>
            <person name="Pearson M."/>
            <person name="Priest M."/>
            <person name="Roberts A."/>
            <person name="Saif S."/>
            <person name="Shea T."/>
            <person name="Sisk P."/>
            <person name="Sykes S."/>
            <person name="Wortman J."/>
            <person name="Nusbaum C."/>
            <person name="Birren B."/>
        </authorList>
    </citation>
    <scope>NUCLEOTIDE SEQUENCE [LARGE SCALE GENOMIC DNA]</scope>
    <source>
        <strain evidence="3">race PST-78</strain>
    </source>
</reference>
<dbReference type="AlphaFoldDB" id="A0A0L0UUK3"/>
<feature type="compositionally biased region" description="Polar residues" evidence="1">
    <location>
        <begin position="1"/>
        <end position="11"/>
    </location>
</feature>